<evidence type="ECO:0000259" key="5">
    <source>
        <dbReference type="Pfam" id="PF16925"/>
    </source>
</evidence>
<keyword evidence="7" id="KW-1185">Reference proteome</keyword>
<dbReference type="SUPFAM" id="SSF48498">
    <property type="entry name" value="Tetracyclin repressor-like, C-terminal domain"/>
    <property type="match status" value="1"/>
</dbReference>
<protein>
    <submittedName>
        <fullName evidence="6">TetR family transcriptional regulator</fullName>
    </submittedName>
</protein>
<dbReference type="Proteomes" id="UP000464787">
    <property type="component" value="Chromosome"/>
</dbReference>
<keyword evidence="3" id="KW-0804">Transcription</keyword>
<sequence>MATMGRPRSFDRDAALTQALHLFWEHGFDATSLAQLKESLGGGISAPSFYAAFGSKEALFQEAVALYLATHGQVTASLHDPALAPRQAIETALRRSAAMQCEPDHPRGCMVALGTMSAPSPANASVARPLQVSRAETSAGLLACVRRGVGLGELKPETDIQALATVFDSFLNGLSTLARDGADAARLDAAVTQLMRLWDAARIKTARAGRSPAQRTAS</sequence>
<dbReference type="InterPro" id="IPR011075">
    <property type="entry name" value="TetR_C"/>
</dbReference>
<reference evidence="6 7" key="1">
    <citation type="submission" date="2020-01" db="EMBL/GenBank/DDBJ databases">
        <title>Genome sequencing of strain KACC 21265.</title>
        <authorList>
            <person name="Heo J."/>
            <person name="Kim S.-J."/>
            <person name="Kim J.-S."/>
            <person name="Hong S.-B."/>
            <person name="Kwon S.-W."/>
        </authorList>
    </citation>
    <scope>NUCLEOTIDE SEQUENCE [LARGE SCALE GENOMIC DNA]</scope>
    <source>
        <strain evidence="6 7">KACC 21265</strain>
    </source>
</reference>
<evidence type="ECO:0000256" key="2">
    <source>
        <dbReference type="ARBA" id="ARBA00023125"/>
    </source>
</evidence>
<dbReference type="SUPFAM" id="SSF46689">
    <property type="entry name" value="Homeodomain-like"/>
    <property type="match status" value="1"/>
</dbReference>
<proteinExistence type="predicted"/>
<evidence type="ECO:0000313" key="6">
    <source>
        <dbReference type="EMBL" id="QHI97416.1"/>
    </source>
</evidence>
<accession>A0A857J141</accession>
<feature type="domain" description="Tetracyclin repressor-like C-terminal" evidence="5">
    <location>
        <begin position="98"/>
        <end position="193"/>
    </location>
</feature>
<evidence type="ECO:0000256" key="3">
    <source>
        <dbReference type="ARBA" id="ARBA00023163"/>
    </source>
</evidence>
<dbReference type="PANTHER" id="PTHR47506:SF1">
    <property type="entry name" value="HTH-TYPE TRANSCRIPTIONAL REGULATOR YJDC"/>
    <property type="match status" value="1"/>
</dbReference>
<organism evidence="6 7">
    <name type="scientific">Xylophilus rhododendri</name>
    <dbReference type="NCBI Taxonomy" id="2697032"/>
    <lineage>
        <taxon>Bacteria</taxon>
        <taxon>Pseudomonadati</taxon>
        <taxon>Pseudomonadota</taxon>
        <taxon>Betaproteobacteria</taxon>
        <taxon>Burkholderiales</taxon>
        <taxon>Xylophilus</taxon>
    </lineage>
</organism>
<dbReference type="EMBL" id="CP047650">
    <property type="protein sequence ID" value="QHI97416.1"/>
    <property type="molecule type" value="Genomic_DNA"/>
</dbReference>
<dbReference type="Pfam" id="PF16925">
    <property type="entry name" value="TetR_C_13"/>
    <property type="match status" value="1"/>
</dbReference>
<gene>
    <name evidence="6" type="ORF">GT347_05100</name>
</gene>
<name>A0A857J141_9BURK</name>
<dbReference type="RefSeq" id="WP_160550934.1">
    <property type="nucleotide sequence ID" value="NZ_CP047650.1"/>
</dbReference>
<dbReference type="KEGG" id="xyk:GT347_05100"/>
<feature type="domain" description="HTH tetR-type" evidence="4">
    <location>
        <begin position="16"/>
        <end position="63"/>
    </location>
</feature>
<evidence type="ECO:0000259" key="4">
    <source>
        <dbReference type="Pfam" id="PF00440"/>
    </source>
</evidence>
<dbReference type="AlphaFoldDB" id="A0A857J141"/>
<dbReference type="InterPro" id="IPR009057">
    <property type="entry name" value="Homeodomain-like_sf"/>
</dbReference>
<evidence type="ECO:0000256" key="1">
    <source>
        <dbReference type="ARBA" id="ARBA00023015"/>
    </source>
</evidence>
<dbReference type="PANTHER" id="PTHR47506">
    <property type="entry name" value="TRANSCRIPTIONAL REGULATORY PROTEIN"/>
    <property type="match status" value="1"/>
</dbReference>
<dbReference type="Gene3D" id="1.10.357.10">
    <property type="entry name" value="Tetracycline Repressor, domain 2"/>
    <property type="match status" value="1"/>
</dbReference>
<dbReference type="InterPro" id="IPR001647">
    <property type="entry name" value="HTH_TetR"/>
</dbReference>
<dbReference type="GO" id="GO:0003677">
    <property type="term" value="F:DNA binding"/>
    <property type="evidence" value="ECO:0007669"/>
    <property type="project" value="UniProtKB-KW"/>
</dbReference>
<dbReference type="Gene3D" id="1.10.10.60">
    <property type="entry name" value="Homeodomain-like"/>
    <property type="match status" value="1"/>
</dbReference>
<dbReference type="InterPro" id="IPR036271">
    <property type="entry name" value="Tet_transcr_reg_TetR-rel_C_sf"/>
</dbReference>
<keyword evidence="1" id="KW-0805">Transcription regulation</keyword>
<keyword evidence="2" id="KW-0238">DNA-binding</keyword>
<evidence type="ECO:0000313" key="7">
    <source>
        <dbReference type="Proteomes" id="UP000464787"/>
    </source>
</evidence>
<dbReference type="Pfam" id="PF00440">
    <property type="entry name" value="TetR_N"/>
    <property type="match status" value="1"/>
</dbReference>